<dbReference type="RefSeq" id="WP_145356668.1">
    <property type="nucleotide sequence ID" value="NZ_CP036265.1"/>
</dbReference>
<dbReference type="InterPro" id="IPR038157">
    <property type="entry name" value="FeoA_core_dom"/>
</dbReference>
<evidence type="ECO:0000313" key="4">
    <source>
        <dbReference type="EMBL" id="QDT14062.1"/>
    </source>
</evidence>
<dbReference type="EMBL" id="CP036265">
    <property type="protein sequence ID" value="QDT14062.1"/>
    <property type="molecule type" value="Genomic_DNA"/>
</dbReference>
<keyword evidence="1" id="KW-0408">Iron</keyword>
<gene>
    <name evidence="4" type="ORF">CA12_01300</name>
</gene>
<dbReference type="OrthoDB" id="9811076at2"/>
<feature type="region of interest" description="Disordered" evidence="2">
    <location>
        <begin position="1"/>
        <end position="20"/>
    </location>
</feature>
<evidence type="ECO:0000313" key="5">
    <source>
        <dbReference type="Proteomes" id="UP000318741"/>
    </source>
</evidence>
<evidence type="ECO:0000256" key="2">
    <source>
        <dbReference type="SAM" id="MobiDB-lite"/>
    </source>
</evidence>
<keyword evidence="5" id="KW-1185">Reference proteome</keyword>
<dbReference type="Gene3D" id="2.30.30.90">
    <property type="match status" value="1"/>
</dbReference>
<dbReference type="PANTHER" id="PTHR42954">
    <property type="entry name" value="FE(2+) TRANSPORT PROTEIN A"/>
    <property type="match status" value="1"/>
</dbReference>
<name>A0A517P3W6_9PLAN</name>
<proteinExistence type="predicted"/>
<sequence length="93" mass="9834">MNDQLAPGKRPDDGSPPTELTLAALPAGRPARILDVLGEDALAARLMEMGLIPGETVVFHRAAPLGDPLEFSVCGYRISLRKSEAARVTVAPD</sequence>
<evidence type="ECO:0000259" key="3">
    <source>
        <dbReference type="SMART" id="SM00899"/>
    </source>
</evidence>
<dbReference type="InterPro" id="IPR007167">
    <property type="entry name" value="Fe-transptr_FeoA-like"/>
</dbReference>
<organism evidence="4 5">
    <name type="scientific">Alienimonas californiensis</name>
    <dbReference type="NCBI Taxonomy" id="2527989"/>
    <lineage>
        <taxon>Bacteria</taxon>
        <taxon>Pseudomonadati</taxon>
        <taxon>Planctomycetota</taxon>
        <taxon>Planctomycetia</taxon>
        <taxon>Planctomycetales</taxon>
        <taxon>Planctomycetaceae</taxon>
        <taxon>Alienimonas</taxon>
    </lineage>
</organism>
<dbReference type="SMART" id="SM00899">
    <property type="entry name" value="FeoA"/>
    <property type="match status" value="1"/>
</dbReference>
<dbReference type="PANTHER" id="PTHR42954:SF2">
    <property type="entry name" value="FE(2+) TRANSPORT PROTEIN A"/>
    <property type="match status" value="1"/>
</dbReference>
<dbReference type="AlphaFoldDB" id="A0A517P3W6"/>
<dbReference type="InterPro" id="IPR008988">
    <property type="entry name" value="Transcriptional_repressor_C"/>
</dbReference>
<dbReference type="Pfam" id="PF04023">
    <property type="entry name" value="FeoA"/>
    <property type="match status" value="1"/>
</dbReference>
<dbReference type="SUPFAM" id="SSF50037">
    <property type="entry name" value="C-terminal domain of transcriptional repressors"/>
    <property type="match status" value="1"/>
</dbReference>
<reference evidence="4 5" key="1">
    <citation type="submission" date="2019-02" db="EMBL/GenBank/DDBJ databases">
        <title>Deep-cultivation of Planctomycetes and their phenomic and genomic characterization uncovers novel biology.</title>
        <authorList>
            <person name="Wiegand S."/>
            <person name="Jogler M."/>
            <person name="Boedeker C."/>
            <person name="Pinto D."/>
            <person name="Vollmers J."/>
            <person name="Rivas-Marin E."/>
            <person name="Kohn T."/>
            <person name="Peeters S.H."/>
            <person name="Heuer A."/>
            <person name="Rast P."/>
            <person name="Oberbeckmann S."/>
            <person name="Bunk B."/>
            <person name="Jeske O."/>
            <person name="Meyerdierks A."/>
            <person name="Storesund J.E."/>
            <person name="Kallscheuer N."/>
            <person name="Luecker S."/>
            <person name="Lage O.M."/>
            <person name="Pohl T."/>
            <person name="Merkel B.J."/>
            <person name="Hornburger P."/>
            <person name="Mueller R.-W."/>
            <person name="Bruemmer F."/>
            <person name="Labrenz M."/>
            <person name="Spormann A.M."/>
            <person name="Op den Camp H."/>
            <person name="Overmann J."/>
            <person name="Amann R."/>
            <person name="Jetten M.S.M."/>
            <person name="Mascher T."/>
            <person name="Medema M.H."/>
            <person name="Devos D.P."/>
            <person name="Kaster A.-K."/>
            <person name="Ovreas L."/>
            <person name="Rohde M."/>
            <person name="Galperin M.Y."/>
            <person name="Jogler C."/>
        </authorList>
    </citation>
    <scope>NUCLEOTIDE SEQUENCE [LARGE SCALE GENOMIC DNA]</scope>
    <source>
        <strain evidence="4 5">CA12</strain>
    </source>
</reference>
<dbReference type="KEGG" id="acaf:CA12_01300"/>
<accession>A0A517P3W6</accession>
<dbReference type="Proteomes" id="UP000318741">
    <property type="component" value="Chromosome"/>
</dbReference>
<dbReference type="GO" id="GO:0046914">
    <property type="term" value="F:transition metal ion binding"/>
    <property type="evidence" value="ECO:0007669"/>
    <property type="project" value="InterPro"/>
</dbReference>
<dbReference type="InterPro" id="IPR052713">
    <property type="entry name" value="FeoA"/>
</dbReference>
<feature type="domain" description="Ferrous iron transporter FeoA-like" evidence="3">
    <location>
        <begin position="20"/>
        <end position="92"/>
    </location>
</feature>
<protein>
    <submittedName>
        <fullName evidence="4">Ferrous iron transport protein A</fullName>
    </submittedName>
</protein>
<evidence type="ECO:0000256" key="1">
    <source>
        <dbReference type="ARBA" id="ARBA00023004"/>
    </source>
</evidence>